<keyword evidence="2" id="KW-1133">Transmembrane helix</keyword>
<keyword evidence="2" id="KW-0812">Transmembrane</keyword>
<evidence type="ECO:0000256" key="2">
    <source>
        <dbReference type="SAM" id="Phobius"/>
    </source>
</evidence>
<keyword evidence="2" id="KW-0472">Membrane</keyword>
<feature type="region of interest" description="Disordered" evidence="1">
    <location>
        <begin position="415"/>
        <end position="438"/>
    </location>
</feature>
<keyword evidence="4" id="KW-1185">Reference proteome</keyword>
<name>A0ABQ5KRQ5_9EUKA</name>
<protein>
    <submittedName>
        <fullName evidence="3">Uncharacterized protein</fullName>
    </submittedName>
</protein>
<feature type="compositionally biased region" description="Basic and acidic residues" evidence="1">
    <location>
        <begin position="360"/>
        <end position="377"/>
    </location>
</feature>
<gene>
    <name evidence="3" type="ORF">ADUPG1_007662</name>
</gene>
<feature type="transmembrane region" description="Helical" evidence="2">
    <location>
        <begin position="9"/>
        <end position="28"/>
    </location>
</feature>
<sequence>MSIVHHTQCVIRIIMIHIFLLISIIYNVTSITVFDAVFVPETGCRDRIGSSYAEKLSAPFSSACLDLGIYITFPETAFSLWLCEGASVSIGSCYGAEPYLLYDDTYETDQEYFIALPESLPCGGEFIVVLTEGDNPTDPVLAYTDPPFSISEMMYFGDSVIVPTEPGVVTARMYLSCRVAGVIDTFTPSFSDESTKPVDYSFEIQTSSIIDMKIKITEGIRAAPITLTGVTAHIRPSNTGPLCPSDDVYITTYSYIEPEIWSESSVSIITGQHINPISPFLSSPPLSITWPWCDAPIGLAINWYVTTVIFAVVTVLLVIFVCVCVRAGVEEKEHFGGQRGNGVGCYHMKDPELIKNKVKQEEKGFESSRSSKSEHPIDSGIEMMRVRKSRKRIHKINPTAEMDEEMDEEIRGYSDIDLTDESPKTQPLVVCDEVELNE</sequence>
<proteinExistence type="predicted"/>
<evidence type="ECO:0000313" key="4">
    <source>
        <dbReference type="Proteomes" id="UP001057375"/>
    </source>
</evidence>
<evidence type="ECO:0000256" key="1">
    <source>
        <dbReference type="SAM" id="MobiDB-lite"/>
    </source>
</evidence>
<organism evidence="3 4">
    <name type="scientific">Aduncisulcus paluster</name>
    <dbReference type="NCBI Taxonomy" id="2918883"/>
    <lineage>
        <taxon>Eukaryota</taxon>
        <taxon>Metamonada</taxon>
        <taxon>Carpediemonas-like organisms</taxon>
        <taxon>Aduncisulcus</taxon>
    </lineage>
</organism>
<dbReference type="EMBL" id="BQXS01010791">
    <property type="protein sequence ID" value="GKT34288.1"/>
    <property type="molecule type" value="Genomic_DNA"/>
</dbReference>
<feature type="region of interest" description="Disordered" evidence="1">
    <location>
        <begin position="360"/>
        <end position="379"/>
    </location>
</feature>
<dbReference type="Proteomes" id="UP001057375">
    <property type="component" value="Unassembled WGS sequence"/>
</dbReference>
<reference evidence="3" key="1">
    <citation type="submission" date="2022-03" db="EMBL/GenBank/DDBJ databases">
        <title>Draft genome sequence of Aduncisulcus paluster, a free-living microaerophilic Fornicata.</title>
        <authorList>
            <person name="Yuyama I."/>
            <person name="Kume K."/>
            <person name="Tamura T."/>
            <person name="Inagaki Y."/>
            <person name="Hashimoto T."/>
        </authorList>
    </citation>
    <scope>NUCLEOTIDE SEQUENCE</scope>
    <source>
        <strain evidence="3">NY0171</strain>
    </source>
</reference>
<evidence type="ECO:0000313" key="3">
    <source>
        <dbReference type="EMBL" id="GKT34288.1"/>
    </source>
</evidence>
<feature type="transmembrane region" description="Helical" evidence="2">
    <location>
        <begin position="303"/>
        <end position="329"/>
    </location>
</feature>
<comment type="caution">
    <text evidence="3">The sequence shown here is derived from an EMBL/GenBank/DDBJ whole genome shotgun (WGS) entry which is preliminary data.</text>
</comment>
<accession>A0ABQ5KRQ5</accession>